<feature type="transmembrane region" description="Helical" evidence="1">
    <location>
        <begin position="6"/>
        <end position="25"/>
    </location>
</feature>
<sequence>MTVLIYCSLAIMGIIFLCLLYRLVVHYQLDRINVKKTSILFQTKLNHFKQRELRKSFMYLFVGTMGLITVLSFAIIQLLQVETQIQGIRTSNLSLQSEVKTIKTKKSTKNLLKEYPTSGLELEKTLTAKDQTVETKDQIEKNLSEALLPYIEEANLVLSSSSEADSLNVLLTGSVEASNANLVILGQNISELMREAEGIKKIAEVHINIVDREGNDLYKGTYVRNEKGQFTFQTELRKGKG</sequence>
<keyword evidence="3" id="KW-1185">Reference proteome</keyword>
<dbReference type="Proteomes" id="UP001252875">
    <property type="component" value="Unassembled WGS sequence"/>
</dbReference>
<accession>A0ABU3EYV2</accession>
<dbReference type="RefSeq" id="WP_311822921.1">
    <property type="nucleotide sequence ID" value="NZ_JARPYF010000007.1"/>
</dbReference>
<comment type="caution">
    <text evidence="2">The sequence shown here is derived from an EMBL/GenBank/DDBJ whole genome shotgun (WGS) entry which is preliminary data.</text>
</comment>
<evidence type="ECO:0000256" key="1">
    <source>
        <dbReference type="SAM" id="Phobius"/>
    </source>
</evidence>
<keyword evidence="1" id="KW-0472">Membrane</keyword>
<evidence type="ECO:0000313" key="3">
    <source>
        <dbReference type="Proteomes" id="UP001252875"/>
    </source>
</evidence>
<keyword evidence="1" id="KW-1133">Transmembrane helix</keyword>
<name>A0ABU3EYV2_9ENTE</name>
<gene>
    <name evidence="2" type="ORF">P7D85_09735</name>
</gene>
<protein>
    <submittedName>
        <fullName evidence="2">Uncharacterized protein</fullName>
    </submittedName>
</protein>
<keyword evidence="1" id="KW-0812">Transmembrane</keyword>
<dbReference type="EMBL" id="JARPYI010000004">
    <property type="protein sequence ID" value="MDT2600057.1"/>
    <property type="molecule type" value="Genomic_DNA"/>
</dbReference>
<feature type="transmembrane region" description="Helical" evidence="1">
    <location>
        <begin position="57"/>
        <end position="79"/>
    </location>
</feature>
<reference evidence="2 3" key="1">
    <citation type="submission" date="2023-03" db="EMBL/GenBank/DDBJ databases">
        <authorList>
            <person name="Shen W."/>
            <person name="Cai J."/>
        </authorList>
    </citation>
    <scope>NUCLEOTIDE SEQUENCE [LARGE SCALE GENOMIC DNA]</scope>
    <source>
        <strain evidence="2 3">D6-4</strain>
    </source>
</reference>
<organism evidence="2 3">
    <name type="scientific">Enterococcus hulanensis</name>
    <dbReference type="NCBI Taxonomy" id="2559929"/>
    <lineage>
        <taxon>Bacteria</taxon>
        <taxon>Bacillati</taxon>
        <taxon>Bacillota</taxon>
        <taxon>Bacilli</taxon>
        <taxon>Lactobacillales</taxon>
        <taxon>Enterococcaceae</taxon>
        <taxon>Enterococcus</taxon>
    </lineage>
</organism>
<proteinExistence type="predicted"/>
<evidence type="ECO:0000313" key="2">
    <source>
        <dbReference type="EMBL" id="MDT2600057.1"/>
    </source>
</evidence>